<sequence>MKKTILTTALALGLGVTGVAADQNAEASEINKAELAQMAQSNSSELNNAPIHEGEYSYNFTVDGVNYNFESDGYNYTWSYGGYSNELPQNETAQTEQAEEAPQVTEENTEQAQQLAENTQQQETAPQVTEENAEQTEKPAQNTQQTEQQQTEDVQAAAPAENTQSSESAGGSTKEQFLNAGGTEAMWQNIVMPESSGDPNAVNELGYQGLGQTKESWGTGSVEDQTEGMINYAQERYGSVEEAIQFREANNWW</sequence>
<feature type="compositionally biased region" description="Low complexity" evidence="1">
    <location>
        <begin position="91"/>
        <end position="125"/>
    </location>
</feature>
<evidence type="ECO:0000313" key="4">
    <source>
        <dbReference type="Proteomes" id="UP000823989"/>
    </source>
</evidence>
<name>A0A9D1TZU6_9STAP</name>
<dbReference type="AlphaFoldDB" id="A0A9D1TZU6"/>
<accession>A0A9D1TZU6</accession>
<feature type="signal peptide" evidence="2">
    <location>
        <begin position="1"/>
        <end position="21"/>
    </location>
</feature>
<evidence type="ECO:0000313" key="3">
    <source>
        <dbReference type="EMBL" id="HIW11629.1"/>
    </source>
</evidence>
<gene>
    <name evidence="3" type="ORF">H9891_00480</name>
</gene>
<dbReference type="EMBL" id="DXHR01000002">
    <property type="protein sequence ID" value="HIW11629.1"/>
    <property type="molecule type" value="Genomic_DNA"/>
</dbReference>
<organism evidence="3 4">
    <name type="scientific">Candidatus Salinicoccus stercoripullorum</name>
    <dbReference type="NCBI Taxonomy" id="2838756"/>
    <lineage>
        <taxon>Bacteria</taxon>
        <taxon>Bacillati</taxon>
        <taxon>Bacillota</taxon>
        <taxon>Bacilli</taxon>
        <taxon>Bacillales</taxon>
        <taxon>Staphylococcaceae</taxon>
        <taxon>Salinicoccus</taxon>
    </lineage>
</organism>
<feature type="compositionally biased region" description="Low complexity" evidence="1">
    <location>
        <begin position="140"/>
        <end position="158"/>
    </location>
</feature>
<reference evidence="3" key="2">
    <citation type="submission" date="2021-04" db="EMBL/GenBank/DDBJ databases">
        <authorList>
            <person name="Gilroy R."/>
        </authorList>
    </citation>
    <scope>NUCLEOTIDE SEQUENCE</scope>
    <source>
        <strain evidence="3">ChiHjej13B12-752</strain>
    </source>
</reference>
<dbReference type="Proteomes" id="UP000823989">
    <property type="component" value="Unassembled WGS sequence"/>
</dbReference>
<evidence type="ECO:0000256" key="1">
    <source>
        <dbReference type="SAM" id="MobiDB-lite"/>
    </source>
</evidence>
<feature type="compositionally biased region" description="Polar residues" evidence="1">
    <location>
        <begin position="161"/>
        <end position="175"/>
    </location>
</feature>
<keyword evidence="2" id="KW-0732">Signal</keyword>
<comment type="caution">
    <text evidence="3">The sequence shown here is derived from an EMBL/GenBank/DDBJ whole genome shotgun (WGS) entry which is preliminary data.</text>
</comment>
<feature type="region of interest" description="Disordered" evidence="1">
    <location>
        <begin position="90"/>
        <end position="175"/>
    </location>
</feature>
<feature type="chain" id="PRO_5038973383" description="Transglycosylase" evidence="2">
    <location>
        <begin position="22"/>
        <end position="253"/>
    </location>
</feature>
<reference evidence="3" key="1">
    <citation type="journal article" date="2021" name="PeerJ">
        <title>Extensive microbial diversity within the chicken gut microbiome revealed by metagenomics and culture.</title>
        <authorList>
            <person name="Gilroy R."/>
            <person name="Ravi A."/>
            <person name="Getino M."/>
            <person name="Pursley I."/>
            <person name="Horton D.L."/>
            <person name="Alikhan N.F."/>
            <person name="Baker D."/>
            <person name="Gharbi K."/>
            <person name="Hall N."/>
            <person name="Watson M."/>
            <person name="Adriaenssens E.M."/>
            <person name="Foster-Nyarko E."/>
            <person name="Jarju S."/>
            <person name="Secka A."/>
            <person name="Antonio M."/>
            <person name="Oren A."/>
            <person name="Chaudhuri R.R."/>
            <person name="La Ragione R."/>
            <person name="Hildebrand F."/>
            <person name="Pallen M.J."/>
        </authorList>
    </citation>
    <scope>NUCLEOTIDE SEQUENCE</scope>
    <source>
        <strain evidence="3">ChiHjej13B12-752</strain>
    </source>
</reference>
<proteinExistence type="predicted"/>
<protein>
    <recommendedName>
        <fullName evidence="5">Transglycosylase</fullName>
    </recommendedName>
</protein>
<evidence type="ECO:0008006" key="5">
    <source>
        <dbReference type="Google" id="ProtNLM"/>
    </source>
</evidence>
<evidence type="ECO:0000256" key="2">
    <source>
        <dbReference type="SAM" id="SignalP"/>
    </source>
</evidence>